<dbReference type="Pfam" id="PF08245">
    <property type="entry name" value="Mur_ligase_M"/>
    <property type="match status" value="1"/>
</dbReference>
<comment type="catalytic activity">
    <reaction evidence="10 11">
        <text>D-alanyl-D-alanine + UDP-N-acetyl-alpha-D-muramoyl-L-alanyl-gamma-D-glutamyl-meso-2,6-diaminopimelate + ATP = UDP-N-acetyl-alpha-D-muramoyl-L-alanyl-gamma-D-glutamyl-meso-2,6-diaminopimeloyl-D-alanyl-D-alanine + ADP + phosphate + H(+)</text>
        <dbReference type="Rhea" id="RHEA:28374"/>
        <dbReference type="ChEBI" id="CHEBI:15378"/>
        <dbReference type="ChEBI" id="CHEBI:30616"/>
        <dbReference type="ChEBI" id="CHEBI:43474"/>
        <dbReference type="ChEBI" id="CHEBI:57822"/>
        <dbReference type="ChEBI" id="CHEBI:61386"/>
        <dbReference type="ChEBI" id="CHEBI:83905"/>
        <dbReference type="ChEBI" id="CHEBI:456216"/>
        <dbReference type="EC" id="6.3.2.10"/>
    </reaction>
</comment>
<dbReference type="SUPFAM" id="SSF63418">
    <property type="entry name" value="MurE/MurF N-terminal domain"/>
    <property type="match status" value="1"/>
</dbReference>
<dbReference type="NCBIfam" id="TIGR01143">
    <property type="entry name" value="murF"/>
    <property type="match status" value="1"/>
</dbReference>
<keyword evidence="4 10" id="KW-0547">Nucleotide-binding</keyword>
<dbReference type="InterPro" id="IPR005863">
    <property type="entry name" value="UDP-N-AcMur_synth"/>
</dbReference>
<feature type="domain" description="Mur ligase C-terminal" evidence="13">
    <location>
        <begin position="336"/>
        <end position="450"/>
    </location>
</feature>
<comment type="pathway">
    <text evidence="10 11">Cell wall biogenesis; peptidoglycan biosynthesis.</text>
</comment>
<reference evidence="15 16" key="1">
    <citation type="submission" date="2020-02" db="EMBL/GenBank/DDBJ databases">
        <authorList>
            <person name="Dziuba M."/>
            <person name="Kuznetsov B."/>
            <person name="Mardanov A."/>
            <person name="Ravin N."/>
            <person name="Grouzdev D."/>
        </authorList>
    </citation>
    <scope>NUCLEOTIDE SEQUENCE [LARGE SCALE GENOMIC DNA]</scope>
    <source>
        <strain evidence="15 16">SpK</strain>
    </source>
</reference>
<comment type="subcellular location">
    <subcellularLocation>
        <location evidence="10 11">Cytoplasm</location>
    </subcellularLocation>
</comment>
<organism evidence="15 16">
    <name type="scientific">Magnetospirillum aberrantis SpK</name>
    <dbReference type="NCBI Taxonomy" id="908842"/>
    <lineage>
        <taxon>Bacteria</taxon>
        <taxon>Pseudomonadati</taxon>
        <taxon>Pseudomonadota</taxon>
        <taxon>Alphaproteobacteria</taxon>
        <taxon>Rhodospirillales</taxon>
        <taxon>Rhodospirillaceae</taxon>
        <taxon>Magnetospirillum</taxon>
    </lineage>
</organism>
<dbReference type="HAMAP" id="MF_02019">
    <property type="entry name" value="MurF"/>
    <property type="match status" value="1"/>
</dbReference>
<dbReference type="InterPro" id="IPR036565">
    <property type="entry name" value="Mur-like_cat_sf"/>
</dbReference>
<keyword evidence="16" id="KW-1185">Reference proteome</keyword>
<evidence type="ECO:0000259" key="12">
    <source>
        <dbReference type="Pfam" id="PF01225"/>
    </source>
</evidence>
<evidence type="ECO:0000256" key="4">
    <source>
        <dbReference type="ARBA" id="ARBA00022741"/>
    </source>
</evidence>
<dbReference type="SUPFAM" id="SSF53623">
    <property type="entry name" value="MurD-like peptide ligases, catalytic domain"/>
    <property type="match status" value="1"/>
</dbReference>
<name>A0A7C9QV08_9PROT</name>
<feature type="domain" description="Mur ligase N-terminal catalytic" evidence="12">
    <location>
        <begin position="29"/>
        <end position="73"/>
    </location>
</feature>
<evidence type="ECO:0000259" key="13">
    <source>
        <dbReference type="Pfam" id="PF02875"/>
    </source>
</evidence>
<dbReference type="Pfam" id="PF01225">
    <property type="entry name" value="Mur_ligase"/>
    <property type="match status" value="1"/>
</dbReference>
<protein>
    <recommendedName>
        <fullName evidence="10 11">UDP-N-acetylmuramoyl-tripeptide--D-alanyl-D-alanine ligase</fullName>
        <ecNumber evidence="10 11">6.3.2.10</ecNumber>
    </recommendedName>
    <alternativeName>
        <fullName evidence="10">D-alanyl-D-alanine-adding enzyme</fullName>
    </alternativeName>
</protein>
<dbReference type="InterPro" id="IPR004101">
    <property type="entry name" value="Mur_ligase_C"/>
</dbReference>
<dbReference type="GO" id="GO:0009252">
    <property type="term" value="P:peptidoglycan biosynthetic process"/>
    <property type="evidence" value="ECO:0007669"/>
    <property type="project" value="UniProtKB-UniRule"/>
</dbReference>
<dbReference type="InterPro" id="IPR000713">
    <property type="entry name" value="Mur_ligase_N"/>
</dbReference>
<keyword evidence="9 10" id="KW-0961">Cell wall biogenesis/degradation</keyword>
<accession>A0A7C9QV08</accession>
<evidence type="ECO:0000256" key="10">
    <source>
        <dbReference type="HAMAP-Rule" id="MF_02019"/>
    </source>
</evidence>
<sequence length="466" mass="48198">MTPTLLWNAQEARIATGGRLSGPSDWNASGVSIDSRSVAAGDLFIALAGPNHDGHDYVKAAIESGAACAVVHKIPDGCDGLPLLVVADTMKGLEDLGRAARARTDARILAVTGSVGKTSTKEMAALVLSRQGATHWSVGSFNNHWGVPLSLARMPAASKFAVFELGMNHPGEITPLVAMVRPHVAIVTTVELVHAGHFATIEEIADAKAEIFSGLEPDGVAVLNRDNRHYRRLSRAATAAGVTRQLTFGSHIDADARLLDCAVDPKETAVFALLRDGALAYRIGVPGVHWAMNSLAVLLAAGALGAEVETAARALADMTPPKGRGERHLIKAGAGTAELIDESYNASPVSMKAAIATLAAARPGKGGRRIAVLGDMLELGEQSAALHAGVAQAVTAWNIDVVHTAGPLSAALRDALPEDRRGIHADDSAALAPLVKAAVKAGDVVMVKGSAGSRMGRVVKALQEGA</sequence>
<dbReference type="Gene3D" id="3.40.1190.10">
    <property type="entry name" value="Mur-like, catalytic domain"/>
    <property type="match status" value="1"/>
</dbReference>
<dbReference type="SUPFAM" id="SSF53244">
    <property type="entry name" value="MurD-like peptide ligases, peptide-binding domain"/>
    <property type="match status" value="1"/>
</dbReference>
<evidence type="ECO:0000256" key="2">
    <source>
        <dbReference type="ARBA" id="ARBA00022598"/>
    </source>
</evidence>
<dbReference type="InterPro" id="IPR013221">
    <property type="entry name" value="Mur_ligase_cen"/>
</dbReference>
<dbReference type="EC" id="6.3.2.10" evidence="10 11"/>
<keyword evidence="2 10" id="KW-0436">Ligase</keyword>
<dbReference type="EMBL" id="JAAIYP010000039">
    <property type="protein sequence ID" value="NFV81225.1"/>
    <property type="molecule type" value="Genomic_DNA"/>
</dbReference>
<keyword evidence="3 10" id="KW-0132">Cell division</keyword>
<feature type="domain" description="Mur ligase central" evidence="14">
    <location>
        <begin position="111"/>
        <end position="301"/>
    </location>
</feature>
<dbReference type="UniPathway" id="UPA00219"/>
<dbReference type="GO" id="GO:0005737">
    <property type="term" value="C:cytoplasm"/>
    <property type="evidence" value="ECO:0007669"/>
    <property type="project" value="UniProtKB-SubCell"/>
</dbReference>
<feature type="binding site" evidence="10">
    <location>
        <begin position="113"/>
        <end position="119"/>
    </location>
    <ligand>
        <name>ATP</name>
        <dbReference type="ChEBI" id="CHEBI:30616"/>
    </ligand>
</feature>
<proteinExistence type="inferred from homology"/>
<keyword evidence="8 10" id="KW-0131">Cell cycle</keyword>
<keyword evidence="1 10" id="KW-0963">Cytoplasm</keyword>
<dbReference type="InterPro" id="IPR036615">
    <property type="entry name" value="Mur_ligase_C_dom_sf"/>
</dbReference>
<comment type="function">
    <text evidence="10 11">Involved in cell wall formation. Catalyzes the final step in the synthesis of UDP-N-acetylmuramoyl-pentapeptide, the precursor of murein.</text>
</comment>
<evidence type="ECO:0000256" key="6">
    <source>
        <dbReference type="ARBA" id="ARBA00022960"/>
    </source>
</evidence>
<dbReference type="GO" id="GO:0051301">
    <property type="term" value="P:cell division"/>
    <property type="evidence" value="ECO:0007669"/>
    <property type="project" value="UniProtKB-KW"/>
</dbReference>
<dbReference type="InterPro" id="IPR051046">
    <property type="entry name" value="MurCDEF_CellWall_CoF430Synth"/>
</dbReference>
<dbReference type="GO" id="GO:0071555">
    <property type="term" value="P:cell wall organization"/>
    <property type="evidence" value="ECO:0007669"/>
    <property type="project" value="UniProtKB-KW"/>
</dbReference>
<keyword evidence="6 10" id="KW-0133">Cell shape</keyword>
<dbReference type="Proteomes" id="UP000480684">
    <property type="component" value="Unassembled WGS sequence"/>
</dbReference>
<dbReference type="GO" id="GO:0005524">
    <property type="term" value="F:ATP binding"/>
    <property type="evidence" value="ECO:0007669"/>
    <property type="project" value="UniProtKB-UniRule"/>
</dbReference>
<evidence type="ECO:0000256" key="11">
    <source>
        <dbReference type="RuleBase" id="RU004136"/>
    </source>
</evidence>
<evidence type="ECO:0000313" key="16">
    <source>
        <dbReference type="Proteomes" id="UP000480684"/>
    </source>
</evidence>
<dbReference type="InterPro" id="IPR035911">
    <property type="entry name" value="MurE/MurF_N"/>
</dbReference>
<gene>
    <name evidence="10" type="primary">murF</name>
    <name evidence="15" type="ORF">G4223_13995</name>
</gene>
<evidence type="ECO:0000256" key="1">
    <source>
        <dbReference type="ARBA" id="ARBA00022490"/>
    </source>
</evidence>
<dbReference type="RefSeq" id="WP_163680940.1">
    <property type="nucleotide sequence ID" value="NZ_JAAIYP010000039.1"/>
</dbReference>
<evidence type="ECO:0000256" key="3">
    <source>
        <dbReference type="ARBA" id="ARBA00022618"/>
    </source>
</evidence>
<evidence type="ECO:0000256" key="7">
    <source>
        <dbReference type="ARBA" id="ARBA00022984"/>
    </source>
</evidence>
<dbReference type="PANTHER" id="PTHR43024:SF1">
    <property type="entry name" value="UDP-N-ACETYLMURAMOYL-TRIPEPTIDE--D-ALANYL-D-ALANINE LIGASE"/>
    <property type="match status" value="1"/>
</dbReference>
<dbReference type="Pfam" id="PF02875">
    <property type="entry name" value="Mur_ligase_C"/>
    <property type="match status" value="1"/>
</dbReference>
<dbReference type="Gene3D" id="3.90.190.20">
    <property type="entry name" value="Mur ligase, C-terminal domain"/>
    <property type="match status" value="1"/>
</dbReference>
<evidence type="ECO:0000256" key="5">
    <source>
        <dbReference type="ARBA" id="ARBA00022840"/>
    </source>
</evidence>
<evidence type="ECO:0000259" key="14">
    <source>
        <dbReference type="Pfam" id="PF08245"/>
    </source>
</evidence>
<dbReference type="Gene3D" id="3.40.1390.10">
    <property type="entry name" value="MurE/MurF, N-terminal domain"/>
    <property type="match status" value="1"/>
</dbReference>
<keyword evidence="5 10" id="KW-0067">ATP-binding</keyword>
<dbReference type="NCBIfam" id="NF010693">
    <property type="entry name" value="PRK14093.1"/>
    <property type="match status" value="1"/>
</dbReference>
<keyword evidence="7 10" id="KW-0573">Peptidoglycan synthesis</keyword>
<dbReference type="PANTHER" id="PTHR43024">
    <property type="entry name" value="UDP-N-ACETYLMURAMOYL-TRIPEPTIDE--D-ALANYL-D-ALANINE LIGASE"/>
    <property type="match status" value="1"/>
</dbReference>
<dbReference type="AlphaFoldDB" id="A0A7C9QV08"/>
<evidence type="ECO:0000256" key="9">
    <source>
        <dbReference type="ARBA" id="ARBA00023316"/>
    </source>
</evidence>
<dbReference type="GO" id="GO:0008360">
    <property type="term" value="P:regulation of cell shape"/>
    <property type="evidence" value="ECO:0007669"/>
    <property type="project" value="UniProtKB-KW"/>
</dbReference>
<evidence type="ECO:0000313" key="15">
    <source>
        <dbReference type="EMBL" id="NFV81225.1"/>
    </source>
</evidence>
<comment type="similarity">
    <text evidence="10">Belongs to the MurCDEF family. MurF subfamily.</text>
</comment>
<dbReference type="GO" id="GO:0047480">
    <property type="term" value="F:UDP-N-acetylmuramoyl-tripeptide-D-alanyl-D-alanine ligase activity"/>
    <property type="evidence" value="ECO:0007669"/>
    <property type="project" value="UniProtKB-UniRule"/>
</dbReference>
<evidence type="ECO:0000256" key="8">
    <source>
        <dbReference type="ARBA" id="ARBA00023306"/>
    </source>
</evidence>
<comment type="caution">
    <text evidence="15">The sequence shown here is derived from an EMBL/GenBank/DDBJ whole genome shotgun (WGS) entry which is preliminary data.</text>
</comment>